<accession>A0AAE5TJT3</accession>
<dbReference type="InterPro" id="IPR006914">
    <property type="entry name" value="VENN_dom"/>
</dbReference>
<evidence type="ECO:0000256" key="4">
    <source>
        <dbReference type="ARBA" id="ARBA00023026"/>
    </source>
</evidence>
<evidence type="ECO:0000313" key="7">
    <source>
        <dbReference type="Proteomes" id="UP000247594"/>
    </source>
</evidence>
<name>A0AAE5TJT3_AVIPA</name>
<protein>
    <recommendedName>
        <fullName evidence="5">VENN motif-containing domain-containing protein</fullName>
    </recommendedName>
</protein>
<proteinExistence type="predicted"/>
<dbReference type="GO" id="GO:0090729">
    <property type="term" value="F:toxin activity"/>
    <property type="evidence" value="ECO:0007669"/>
    <property type="project" value="UniProtKB-KW"/>
</dbReference>
<keyword evidence="4" id="KW-0843">Virulence</keyword>
<dbReference type="InterPro" id="IPR025157">
    <property type="entry name" value="Hemagglutinin_rpt"/>
</dbReference>
<dbReference type="Proteomes" id="UP000247594">
    <property type="component" value="Unassembled WGS sequence"/>
</dbReference>
<dbReference type="AlphaFoldDB" id="A0AAE5TJT3"/>
<gene>
    <name evidence="6" type="ORF">DM482_03770</name>
</gene>
<organism evidence="6 7">
    <name type="scientific">Avibacterium paragallinarum</name>
    <name type="common">Haemophilus gallinarum</name>
    <dbReference type="NCBI Taxonomy" id="728"/>
    <lineage>
        <taxon>Bacteria</taxon>
        <taxon>Pseudomonadati</taxon>
        <taxon>Pseudomonadota</taxon>
        <taxon>Gammaproteobacteria</taxon>
        <taxon>Pasteurellales</taxon>
        <taxon>Pasteurellaceae</taxon>
        <taxon>Avibacterium</taxon>
    </lineage>
</organism>
<dbReference type="EMBL" id="QJPJ01000004">
    <property type="protein sequence ID" value="PXZ39861.1"/>
    <property type="molecule type" value="Genomic_DNA"/>
</dbReference>
<sequence>MEMRNIENKATEKGFTQSLAQQDGLIQQGTTAKASRIDANVGGKLHIESLQDVQTLKSKSSQAGLSVSVSLGNAWGANVGLSADRASENYRQVSEQSGLFAEAGGYHINANQVHLKGGAIASQNGENSELATNQLTAEDIQNRSSSQAMSGAASFGMNHKEGHFEEKGTGKVVKNPEASNLDTSNLKWVKESTSPSLNTGIPMYESHHDSSVTKATITAGKITLNKDSQPIHSTVEALAKTLNINTALDEANQQVEKPRDTQSQLQEQKIIRDAVGNLQSAMATYTANQAKPAAEQDSQKLQQKTTALLKARETQTQWSEGNYKRTLDTATTIASGLLAGQSGTQIATSLASPYLNQQIKRFTTDEKGEVNLLTNTIAHAVLGAAEAAAAKGDITAGAISASASELAAPALTRLLGKDNANQLNSDERQTVIALSSPVGALTAGLNAQQTGSGNNTVGILNAAALGGEIGKRAVENNFFGYTPTQLNDMAERAKGKDLADELETEAKQEVIDRGVPHYVVIEGGIYKYSAKLAINTRNGDIIPTLGISPISLPIQHSLGMSIETGWILNLDNKEIGSHLGETITNTLKGYSIGEKACFKGCIGINTTIPDNYSSPKYMLGIGVGYGLSGGMDYGLDEIKLSPGGKNEKN</sequence>
<evidence type="ECO:0000259" key="5">
    <source>
        <dbReference type="Pfam" id="PF04829"/>
    </source>
</evidence>
<comment type="caution">
    <text evidence="6">The sequence shown here is derived from an EMBL/GenBank/DDBJ whole genome shotgun (WGS) entry which is preliminary data.</text>
</comment>
<dbReference type="GO" id="GO:0003824">
    <property type="term" value="F:catalytic activity"/>
    <property type="evidence" value="ECO:0007669"/>
    <property type="project" value="UniProtKB-ARBA"/>
</dbReference>
<comment type="subcellular location">
    <subcellularLocation>
        <location evidence="1">Target cell</location>
        <location evidence="1">Target cell cytoplasm</location>
    </subcellularLocation>
</comment>
<evidence type="ECO:0000313" key="6">
    <source>
        <dbReference type="EMBL" id="PXZ39861.1"/>
    </source>
</evidence>
<dbReference type="RefSeq" id="WP_110479133.1">
    <property type="nucleotide sequence ID" value="NZ_CP113955.1"/>
</dbReference>
<evidence type="ECO:0000256" key="2">
    <source>
        <dbReference type="ARBA" id="ARBA00022656"/>
    </source>
</evidence>
<feature type="domain" description="VENN motif-containing" evidence="5">
    <location>
        <begin position="421"/>
        <end position="479"/>
    </location>
</feature>
<reference evidence="6 7" key="1">
    <citation type="submission" date="2018-06" db="EMBL/GenBank/DDBJ databases">
        <authorList>
            <person name="Teymurazov M."/>
            <person name="Kislichkina A."/>
            <person name="Abaymova A."/>
            <person name="Mukhina T."/>
            <person name="Mayskaya N."/>
            <person name="Svetoch E."/>
            <person name="Bogun A."/>
        </authorList>
    </citation>
    <scope>NUCLEOTIDE SEQUENCE [LARGE SCALE GENOMIC DNA]</scope>
    <source>
        <strain evidence="6 7">SCPM-O-B-8406</strain>
    </source>
</reference>
<dbReference type="Pfam" id="PF04829">
    <property type="entry name" value="PT-VENN"/>
    <property type="match status" value="1"/>
</dbReference>
<keyword evidence="2" id="KW-0800">Toxin</keyword>
<keyword evidence="3" id="KW-1266">Target cell cytoplasm</keyword>
<evidence type="ECO:0000256" key="1">
    <source>
        <dbReference type="ARBA" id="ARBA00004219"/>
    </source>
</evidence>
<evidence type="ECO:0000256" key="3">
    <source>
        <dbReference type="ARBA" id="ARBA00022913"/>
    </source>
</evidence>
<dbReference type="Pfam" id="PF13332">
    <property type="entry name" value="Fil_haemagg_2"/>
    <property type="match status" value="1"/>
</dbReference>